<sequence length="450" mass="46361">MSNQPAPPRPWFRLPSIARPAAPAPTPTPEPPPPQPRPALARPSFRLTALPQPVPTQPQEPTPAPTPSAATVPPAAGIASVPTSPAVKAAGGVASLPTSPAPRAPALSSSVPTSPVPSSTVFPPTTFSLPPSPTLKLSRTSSSVPASPASTPAPSASVSSSPTTRPVSTTSSAPSSPAPKPATVTSSVPNSPATKAVTTSATRVPGPTPSLRIVKPTVQTPPQSPKPKPTSPPPSPLTLPPSRVKSDADLEPKIPLVAEQKTVLVQKIIDKPKDAGDSLRAFAGSLSSGIARLAKPETAKDQTKEKGSGKKISSDSEDVGMRVITIAGENKGALMEVIRSPKKHFFEGNSHTLHWKGNPRSEGSDRGSQSSSGAEDNSKKNKNHKGRSMGPSPMSAFVNSNVQGVNNSIVYNSSCSHHDPGVHVALFRKPSVSAGFHVKDRGNGYQSRKG</sequence>
<feature type="compositionally biased region" description="Basic and acidic residues" evidence="1">
    <location>
        <begin position="294"/>
        <end position="314"/>
    </location>
</feature>
<feature type="region of interest" description="Disordered" evidence="1">
    <location>
        <begin position="286"/>
        <end position="321"/>
    </location>
</feature>
<gene>
    <name evidence="3" type="primary">LOC105135580</name>
</gene>
<evidence type="ECO:0000313" key="3">
    <source>
        <dbReference type="RefSeq" id="XP_011038807.1"/>
    </source>
</evidence>
<feature type="compositionally biased region" description="Pro residues" evidence="1">
    <location>
        <begin position="52"/>
        <end position="66"/>
    </location>
</feature>
<dbReference type="AlphaFoldDB" id="A0AAJ6V0M2"/>
<reference evidence="3" key="1">
    <citation type="submission" date="2025-08" db="UniProtKB">
        <authorList>
            <consortium name="RefSeq"/>
        </authorList>
    </citation>
    <scope>IDENTIFICATION</scope>
</reference>
<dbReference type="PRINTS" id="PR01217">
    <property type="entry name" value="PRICHEXTENSN"/>
</dbReference>
<feature type="compositionally biased region" description="Low complexity" evidence="1">
    <location>
        <begin position="104"/>
        <end position="187"/>
    </location>
</feature>
<dbReference type="PANTHER" id="PTHR33472:SF1">
    <property type="entry name" value="EXTENSIN-RELATED"/>
    <property type="match status" value="1"/>
</dbReference>
<evidence type="ECO:0000313" key="2">
    <source>
        <dbReference type="Proteomes" id="UP000694918"/>
    </source>
</evidence>
<name>A0AAJ6V0M2_POPEU</name>
<feature type="compositionally biased region" description="Low complexity" evidence="1">
    <location>
        <begin position="67"/>
        <end position="76"/>
    </location>
</feature>
<feature type="compositionally biased region" description="Pro residues" evidence="1">
    <location>
        <begin position="222"/>
        <end position="239"/>
    </location>
</feature>
<proteinExistence type="predicted"/>
<dbReference type="GeneID" id="105135580"/>
<keyword evidence="2" id="KW-1185">Reference proteome</keyword>
<organism evidence="2 3">
    <name type="scientific">Populus euphratica</name>
    <name type="common">Euphrates poplar</name>
    <dbReference type="NCBI Taxonomy" id="75702"/>
    <lineage>
        <taxon>Eukaryota</taxon>
        <taxon>Viridiplantae</taxon>
        <taxon>Streptophyta</taxon>
        <taxon>Embryophyta</taxon>
        <taxon>Tracheophyta</taxon>
        <taxon>Spermatophyta</taxon>
        <taxon>Magnoliopsida</taxon>
        <taxon>eudicotyledons</taxon>
        <taxon>Gunneridae</taxon>
        <taxon>Pentapetalae</taxon>
        <taxon>rosids</taxon>
        <taxon>fabids</taxon>
        <taxon>Malpighiales</taxon>
        <taxon>Salicaceae</taxon>
        <taxon>Saliceae</taxon>
        <taxon>Populus</taxon>
    </lineage>
</organism>
<accession>A0AAJ6V0M2</accession>
<dbReference type="Proteomes" id="UP000694918">
    <property type="component" value="Unplaced"/>
</dbReference>
<feature type="compositionally biased region" description="Polar residues" evidence="1">
    <location>
        <begin position="188"/>
        <end position="202"/>
    </location>
</feature>
<evidence type="ECO:0000256" key="1">
    <source>
        <dbReference type="SAM" id="MobiDB-lite"/>
    </source>
</evidence>
<feature type="region of interest" description="Disordered" evidence="1">
    <location>
        <begin position="1"/>
        <end position="250"/>
    </location>
</feature>
<feature type="compositionally biased region" description="Pro residues" evidence="1">
    <location>
        <begin position="1"/>
        <end position="10"/>
    </location>
</feature>
<dbReference type="KEGG" id="peu:105135580"/>
<feature type="region of interest" description="Disordered" evidence="1">
    <location>
        <begin position="346"/>
        <end position="400"/>
    </location>
</feature>
<dbReference type="RefSeq" id="XP_011038807.1">
    <property type="nucleotide sequence ID" value="XM_011040505.1"/>
</dbReference>
<dbReference type="PANTHER" id="PTHR33472">
    <property type="entry name" value="OS01G0106600 PROTEIN"/>
    <property type="match status" value="1"/>
</dbReference>
<feature type="compositionally biased region" description="Pro residues" evidence="1">
    <location>
        <begin position="22"/>
        <end position="37"/>
    </location>
</feature>
<protein>
    <submittedName>
        <fullName evidence="3">Vegetative cell wall protein gp1-like</fullName>
    </submittedName>
</protein>